<dbReference type="Pfam" id="PF18676">
    <property type="entry name" value="MBG_2"/>
    <property type="match status" value="1"/>
</dbReference>
<dbReference type="InterPro" id="IPR050909">
    <property type="entry name" value="Bact_Autotransporter_VF"/>
</dbReference>
<dbReference type="OrthoDB" id="8672993at2"/>
<dbReference type="InterPro" id="IPR041248">
    <property type="entry name" value="YDG"/>
</dbReference>
<dbReference type="Gene3D" id="2.160.20.10">
    <property type="entry name" value="Single-stranded right-handed beta-helix, Pectin lyase-like"/>
    <property type="match status" value="1"/>
</dbReference>
<gene>
    <name evidence="7" type="ORF">ENE75_09875</name>
</gene>
<proteinExistence type="predicted"/>
<dbReference type="InterPro" id="IPR011493">
    <property type="entry name" value="GLUG"/>
</dbReference>
<evidence type="ECO:0000313" key="8">
    <source>
        <dbReference type="Proteomes" id="UP000288178"/>
    </source>
</evidence>
<dbReference type="Pfam" id="PF07581">
    <property type="entry name" value="Glug"/>
    <property type="match status" value="1"/>
</dbReference>
<evidence type="ECO:0000256" key="3">
    <source>
        <dbReference type="ARBA" id="ARBA00022729"/>
    </source>
</evidence>
<evidence type="ECO:0000256" key="5">
    <source>
        <dbReference type="SAM" id="SignalP"/>
    </source>
</evidence>
<dbReference type="Gene3D" id="2.160.20.110">
    <property type="match status" value="11"/>
</dbReference>
<evidence type="ECO:0000256" key="4">
    <source>
        <dbReference type="SAM" id="MobiDB-lite"/>
    </source>
</evidence>
<dbReference type="NCBIfam" id="TIGR01901">
    <property type="entry name" value="adhes_NPXG"/>
    <property type="match status" value="1"/>
</dbReference>
<dbReference type="SUPFAM" id="SSF51126">
    <property type="entry name" value="Pectin lyase-like"/>
    <property type="match status" value="1"/>
</dbReference>
<reference evidence="7 8" key="1">
    <citation type="submission" date="2019-01" db="EMBL/GenBank/DDBJ databases">
        <authorList>
            <person name="Chen W.-M."/>
        </authorList>
    </citation>
    <scope>NUCLEOTIDE SEQUENCE [LARGE SCALE GENOMIC DNA]</scope>
    <source>
        <strain evidence="7 8">ICH-3</strain>
    </source>
</reference>
<keyword evidence="3 5" id="KW-0732">Signal</keyword>
<feature type="region of interest" description="Disordered" evidence="4">
    <location>
        <begin position="5151"/>
        <end position="5170"/>
    </location>
</feature>
<dbReference type="InterPro" id="IPR008638">
    <property type="entry name" value="FhaB/CdiA-like_TPS"/>
</dbReference>
<comment type="subcellular location">
    <subcellularLocation>
        <location evidence="1">Secreted</location>
    </subcellularLocation>
</comment>
<evidence type="ECO:0000259" key="6">
    <source>
        <dbReference type="SMART" id="SM00912"/>
    </source>
</evidence>
<evidence type="ECO:0000256" key="1">
    <source>
        <dbReference type="ARBA" id="ARBA00004613"/>
    </source>
</evidence>
<dbReference type="Pfam" id="PF05860">
    <property type="entry name" value="TPS"/>
    <property type="match status" value="1"/>
</dbReference>
<organism evidence="7 8">
    <name type="scientific">Rubrivivax albus</name>
    <dbReference type="NCBI Taxonomy" id="2499835"/>
    <lineage>
        <taxon>Bacteria</taxon>
        <taxon>Pseudomonadati</taxon>
        <taxon>Pseudomonadota</taxon>
        <taxon>Betaproteobacteria</taxon>
        <taxon>Burkholderiales</taxon>
        <taxon>Sphaerotilaceae</taxon>
        <taxon>Rubrivivax</taxon>
    </lineage>
</organism>
<feature type="region of interest" description="Disordered" evidence="4">
    <location>
        <begin position="2053"/>
        <end position="2075"/>
    </location>
</feature>
<dbReference type="Pfam" id="PF18657">
    <property type="entry name" value="YDG"/>
    <property type="match status" value="24"/>
</dbReference>
<dbReference type="InterPro" id="IPR012334">
    <property type="entry name" value="Pectin_lyas_fold"/>
</dbReference>
<dbReference type="RefSeq" id="WP_128198086.1">
    <property type="nucleotide sequence ID" value="NZ_SACT01000002.1"/>
</dbReference>
<keyword evidence="8" id="KW-1185">Reference proteome</keyword>
<dbReference type="InterPro" id="IPR041286">
    <property type="entry name" value="MBG_2"/>
</dbReference>
<feature type="compositionally biased region" description="Polar residues" evidence="4">
    <location>
        <begin position="2053"/>
        <end position="2072"/>
    </location>
</feature>
<feature type="signal peptide" evidence="5">
    <location>
        <begin position="1"/>
        <end position="32"/>
    </location>
</feature>
<dbReference type="Proteomes" id="UP000288178">
    <property type="component" value="Unassembled WGS sequence"/>
</dbReference>
<dbReference type="EMBL" id="SACT01000002">
    <property type="protein sequence ID" value="RVT52714.1"/>
    <property type="molecule type" value="Genomic_DNA"/>
</dbReference>
<accession>A0A3S2X2M7</accession>
<evidence type="ECO:0000256" key="2">
    <source>
        <dbReference type="ARBA" id="ARBA00022525"/>
    </source>
</evidence>
<keyword evidence="2" id="KW-0964">Secreted</keyword>
<dbReference type="InterPro" id="IPR011050">
    <property type="entry name" value="Pectin_lyase_fold/virulence"/>
</dbReference>
<dbReference type="SMART" id="SM00912">
    <property type="entry name" value="Haemagg_act"/>
    <property type="match status" value="1"/>
</dbReference>
<sequence>MAQNRPNLLPHQRRISRLLASMLAPFCGWSLAQTPPPAAPALPAGALPQGGQVRVGSGTLSLTGNLLLITQQTGRLGLDWQSFDIGRDATVRFVQPGRDSIALNRITGQSASRIFGQLQANGQVFLSNPYGVLFAPGSRVDVGGLVATTLDLSQADFAAGELRFSGDDDGTVVNEGELTAEAGGYLALLAPTVDNRGSLTVDAGSVVLAAGRAATVSISGHGLISAAVDAGMAGTVLNSGRIQADGGTVRLTAASAEAVARSLVNNSGLVRADALEDRGGEIWITGDRVESSGTLQARGAGRIDGGRITVQGGMASGALALSGEIDATAEQGRGGRVDTSAAHVHIATGTRVNTLSEAGTHGTWRIDPTDFTVVAGGGSNDGSSIGALTLASNLGLGNVELETAPGGAEPGDIRVNADVSWTASTVLTLTAARHVLVNANITATGGGAGLVVNTGAGGAFTLDTGVRVRLPGANSTFTLDGNAYTMIRTLADLQAIDGDTTALAGRYALADNLNASASAVDGFSPIGNEATTSVNNANSFRGQFQGLGHTIAGLVVDAPASNATGLFASVQNARIENLTLSGGSVEGSQAAGALAGVVAGSTVIDNVHASVDVTAIDDSSSGVRAGGLVGDNNDTLAAVISRSSAAGAVSAETNTSTAYVGGLAGSTARGSLSDVSATGSVTAVLRAGSTNDSGFYVGGLVGLSSSAIADASASGNVTGGHEAGGLVGRYTPVAGGGIVNSQASGSVSGTDTAGGLVGSAASSAVGVGIADSSASGAVTSTGTAAGGLIGQYGLVGALERVDASGDVVGNTYAGGLVGYVPGAAAIDTATATGSNVTAARYAGGLVGYGGSGAISNATAEADVLATSTSGVWVGGLAGRTGGAVSNATASGSVSASNATGQAYAGGLVGSADGGASASFTDVAATGAVTVVSTSTSATRAGGLIGNGSLGSITRAQADGAVSGGLYTGGLVGYYSASSGTLSDSTASGDVSGFGDAGGLVGFATGTGTITDSSASGDVASSATSTYSVGGAIGYSALNGGVSDVAASGSVSGGAQTGGVIGYHVNGGLSGLTTTITSIEGRGWVGGLVGYSTGSTVSGLVSAVDVTHTGTSGGAGGVVGYLNGSIDGSSASGSVTANGGGNGDVGGLAGQVAGGAITASSATGNVTGGTATGGLVGRFAASNGNLLSDGSASGDVTGAGSAGGLVGVLSGAGGVADASATGSVDSTGSENGANYVGGAVGQYGGSVSPVALTAAGDVSGGQMTGGVIGYLSNGSVALAAGSVVSVVPPGQTKTVSGPRWVGGLVGYSDATGLADGLGFTGIVEATGSSGAAGGLFGRSAGPVSNSSTSGTVSGLGDVGGLVGRAQGSGGFTDVASTATVTNGGSGGAVGGLVGYYNHGGTLLRGNASGAVSGGAETGGLVGWASSGTAGTGIQSSGATGDVTAAGGTYVGGLVGRYGMPGEMTAVTASGDVLGGSNSTGGLVGYYNSNGALSDATPSGATVTATAGWIGGLIGYADAPAISDVTAIADVRSTGSGTVYIGGLVGRTAGTISNASASGSVTTDGDTGGVNAGGLVGQKDGSGSLTDVSATGTVSVASTSSGSIGGLVGYVSGGGIERGLATGDVSGGRYAGGLVGYFSPSTGSIVDSDAGGDVSSFGDAGGLVGFANGTGSIATSTAGGTVTSSDAGSYSVGGAVGYYGMTGSLAGVSAAGNVSGGGNTGGVVGYHFSTAVLDDVSTTATSVSGVTWVGGIVGNSRAASISGLAGTATVTQSGNGGGAGGLVGYSGGDITASSATGAVTGGNGDVGGLAGQVQGAIADSSASGTVTGGNGDVGGLAGYVNGAVSNSTASGTVTGGNGFVGGLLGQHHNGVLSQLTATGDVTAGSSGSAGGLIGYSNNAGDAVNLRAEGDVTAGSYAGGLFGQWQNGTRLADSQAIGQVASGSYAGGLVGQASSNDTGIVNSSASGTVRGSTYVGGLVGYATYTPIDRGEASGAVTAVSTNGGTVYAGGLVGYYAQYTAGGGIVDSSASGAVLADANGSDAGGLAGRIDAGSVERSSASGTVTAQDSSGSSTSHRAGGLAGSYSSYPGMVFADNAATGHVSSAGNAGGLVANYSGYPGVAAPSNVSASGNVSGHGDVGGLFGRLDYIGVDNGSATGDVVNSNGSGRTGGLVGRQYRYYAGSTISDSRATGHVSGGYYAGGLVGEATDYWFNVGTVSYGIVASEASGDVSDAFIAGGLVGYYYGGYGSGADANTPIDLGIRDSQASGAVQASYTAGGLVGSMASYGGIVGSRASGDVTLNAESSAATAGGLVGELTAYSGAAGDGRIQQSTASGSVTLAAGTGPVAGDNYSELHFGGLAGRLSGPNATAVVVSDSYATGAVSAIADGGRVRAGGLVGSTDSSVERVYATGAVTGTGLEASRLVGGLVGQIRRDGVTAAASYWATDASGQATSAVGTASTLAAMRDPATFDGWDIATAGGSTAVWRQYEGQSLPLLRRFLTPLTLTLDDVSREYDGTAGLGSGTLDFGGVLVDNPGAIVVDGAAVDVGSYAISAGNLVSTQGGYDLDISGSGTLTITPRTLGLTGVVLDKVYDGTTSATLAASPAFGNLVAGEDLQFVPGGGFAAAFADRNAGVDKTVVLSGSYGIADGAVGKASNYSLPGGLTTTATITPKPVTVGAITAVDRVYDGTTVVAVDAAAGALGGVIAGDVVAFDPDSVTTGSIPDKNVGTRPVTVVGATLTGADAGNYTITGLDGITVQITPKALTLDGLAARDRVYNTSTIISIDTSGATLTGVVAGDLVLPQTSGVYGEMADKHVGVGKPVDIIGAGLRGPDALNYTVTPGAVTVDISPYQLTVYLAHQGSSSRVYDGTNSAATYWPTYWYGGDDITVNATSIGYADKNVAYNGSGQVVAKTITASGLTLSGADAGNYALQNTTATLQGTITPKALTVTGVAAVDRVYDGTVNVQVDIGSAAVDTGGVIAGDTVSVLVPGGGTVTGLMADKHAGSDKAVTVPGLSLTGTDAGNYTITGSGSGVTVDIARRDLTATYTGQDKVYDGSPYALVTATLDAVVDGDAVSQYINDYCSYIYYGCAVYTEPGGTPDSYTANRHAGTDKPIVVVYNALLGSDAANYRLLNPTGSATPSDVTPKPATLAFTGDSKAYDGTTAATVTLNRSGSGIVGGDTVETTQSALFTGDGAKNVGAGKPIAVADILLSGTHAGNYTVLNDTATSSGSVTARPVVISGIEAASRAYDGTTTVAVSAPGAIGSSGFVDGDTVSVVQPPEGLSTGTIATPDVGSAKSVTVTGLSLAGADAGNYLIDPAASGITVDITPRLLTPSFDGLTKVYDGGVTASVVSTTAGIIDGDVLTFSQLALFTGAGAKNVGTDKPIAVSDIRLSGADAGNYALASTTAQATGDVTPKPVAPLYTGGSRVYDGVDNRSAPVTGDSLGFVNTDTVGLGQTALFTGDGSAGAGKAVSVTDIVLVGADAANYTLTASTASTTATVTPRPIRVAGVTAIDRVYDGTTTVQVNVTGASVDTSTVIAGDDVDIALPPEGISTGSVADRFVGNNKTVTISGAVLTGAAAGNYQIVGATGLVVDITPRTLTAVYTAADKVYDGTASATIAATTADLLGVDAGGVAILASGVFSDGRNAGTDKAVAVTGGFLSGAFAGNYTLANASGSTTADITPRPLTLSYTGGERVYDGTVAAPVTGTLGNRIGGDVLTLTQTAVFTGDGAKNVGNAKPIAISGIVLGGADAGNYLLPADTASATGRITPRPVVVEGLAGVQAVDRVYDGTLLVDVNVPGGISGTPRAGDLIAGDYVLLSLPAPGTAVGRMADRHAGTDKPVLVDGLGLSGADAGNYVIAAASGVTVDITPLTISAAYAGIDRVYDGSTNAPVAVTLAGVLAGDVLSGSASGLFTDGKNVGVAKPVAVSGGQLIGLDAGNYRLDNTSGSTTASVTPRSVTAVYAGGTRVYDGGTAAPVTGSVDGMVAGDSLVLSQSAVFSDGKNVGDAKPVAVSGIALSGTDAGNYQLTGDTASTTASVTPRPVVIEGLSVSAEGREYDGTTTVTVQVSAVDGAGPRPGDLIAGDDVSVLVPPSGATTGQMADKHAGADKAIVVDGLGLAGADAANYLIVGSAGLTVDIAPRTLTVSWAGVSRVYDGTDVASAIGSGDRVVAGDDLAIAGSGVFEAGRHAGTGLAVRIDTSTLGGADAADYVLANPTGTALADITPRLLTVSYSGGTRVYDGTVTAPVSGLLAGLIDGDSVTLAQTAVFTGAGAKNVGTDKAVAISAITLQGTDAGNYVTDVDSASSTASVTPRPVVLEGLTASATSREYDGTTAVVVDLVAVGGVAPRAGDLIVGDDVGVTVPGTGQTLGHMADKHVGTGKAVVIDGLGLTGADAANYVIEGVQGVSVDITPRTLTAVWVGVDKVYDGTAAGTATGSGDRAVAGDDLVLSASGVFAAGRNAGNGLLLSFDNGTLGGADAGNYQLLNSSGSVTASILPRTVTAVYTGVDKVYDGTTVAQVSGVLDGAIDGDVLTLTQTAVFSGGRNAGAGKAVSVGGITLGGDDAANYVLADTTASTTASITPRPLTVTGLGGLNAVDREYDGTLLVALNGALEGTAGLDGLVSGDDVSLGVGGLVPTQGLMLDKHVGTDKGVVIEGLSLSGADALNYVLADTLGLTVTITPRTLTASGLAAMGRVYDGSTRVALDTSAAALAGAVAGDDLSLRLDGATASMADKHVGVDKAVVLDGAALDGADAGNYRLVADADLRVTITPRTLQVTASAASKVYDGSTAASVTVTDDRLDGDALTLGTSASFASAGAGVGKAVNVGLTLGGDDAGNYLLLADTLALTADIERRALELAAPTLAKDYGDAIVLDGSEFIASGLVAGETIGRVQFASDGLAATAAPGSYTLSIGDAQGGSFDPANYVLSYRATALLVSPRPLTLTALLQSKVYGDLFAFGDGSYSIGGRGLANGETLGSVDIASAGAAARAGVGVYDITIGNAGGGSFSALNYAITYEGGTLTVTPRPLTVATQSVVRFADEPNPASFGYALGGAGLASGDVLAGVLQPVPPGSVGAPGGSIFELRPTGLDFASGSAANYAVSYVSGLLIVLPTPPRIDDPDGGTTGGDTQFAVVLDPATLARAEDALRRSSEALGGAGGSGSGATGGNAGPAELDAEAAAVIAALLRGETQQVSLPVLLRLPLLSIDPTLRRQLLSAVTTP</sequence>
<feature type="domain" description="Filamentous haemagglutinin FhaB/tRNA nuclease CdiA-like TPS" evidence="6">
    <location>
        <begin position="44"/>
        <end position="156"/>
    </location>
</feature>
<feature type="compositionally biased region" description="Gly residues" evidence="4">
    <location>
        <begin position="5155"/>
        <end position="5169"/>
    </location>
</feature>
<name>A0A3S2X2M7_9BURK</name>
<evidence type="ECO:0000313" key="7">
    <source>
        <dbReference type="EMBL" id="RVT52714.1"/>
    </source>
</evidence>
<dbReference type="PANTHER" id="PTHR12338:SF8">
    <property type="entry name" value="HEME_HEMOPEXIN-BINDING PROTEIN"/>
    <property type="match status" value="1"/>
</dbReference>
<dbReference type="GO" id="GO:0005576">
    <property type="term" value="C:extracellular region"/>
    <property type="evidence" value="ECO:0007669"/>
    <property type="project" value="UniProtKB-SubCell"/>
</dbReference>
<comment type="caution">
    <text evidence="7">The sequence shown here is derived from an EMBL/GenBank/DDBJ whole genome shotgun (WGS) entry which is preliminary data.</text>
</comment>
<dbReference type="PANTHER" id="PTHR12338">
    <property type="entry name" value="AUTOTRANSPORTER"/>
    <property type="match status" value="1"/>
</dbReference>
<protein>
    <submittedName>
        <fullName evidence="7">Filamentous hemagglutinin N-terminal domain-containing protein</fullName>
    </submittedName>
</protein>
<feature type="chain" id="PRO_5018566523" evidence="5">
    <location>
        <begin position="33"/>
        <end position="5221"/>
    </location>
</feature>